<gene>
    <name evidence="1" type="ORF">ADK37_23215</name>
</gene>
<evidence type="ECO:0008006" key="3">
    <source>
        <dbReference type="Google" id="ProtNLM"/>
    </source>
</evidence>
<accession>A0A0L8L597</accession>
<protein>
    <recommendedName>
        <fullName evidence="3">LITAF domain-containing protein</fullName>
    </recommendedName>
</protein>
<dbReference type="Proteomes" id="UP000037251">
    <property type="component" value="Unassembled WGS sequence"/>
</dbReference>
<name>A0A0L8L597_9ACTN</name>
<dbReference type="PATRIC" id="fig|67356.5.peg.4945"/>
<sequence length="61" mass="7146">MVSGCRDCQTCTMSWIARMGRHTLYVCTFSFLVKPVFLKCCPQCKHTMGRHQRRRDGSFQD</sequence>
<evidence type="ECO:0000313" key="1">
    <source>
        <dbReference type="EMBL" id="KOG33295.1"/>
    </source>
</evidence>
<dbReference type="EMBL" id="LGUS01000174">
    <property type="protein sequence ID" value="KOG33295.1"/>
    <property type="molecule type" value="Genomic_DNA"/>
</dbReference>
<evidence type="ECO:0000313" key="2">
    <source>
        <dbReference type="Proteomes" id="UP000037251"/>
    </source>
</evidence>
<keyword evidence="2" id="KW-1185">Reference proteome</keyword>
<comment type="caution">
    <text evidence="1">The sequence shown here is derived from an EMBL/GenBank/DDBJ whole genome shotgun (WGS) entry which is preliminary data.</text>
</comment>
<organism evidence="1 2">
    <name type="scientific">Streptomyces resistomycificus</name>
    <dbReference type="NCBI Taxonomy" id="67356"/>
    <lineage>
        <taxon>Bacteria</taxon>
        <taxon>Bacillati</taxon>
        <taxon>Actinomycetota</taxon>
        <taxon>Actinomycetes</taxon>
        <taxon>Kitasatosporales</taxon>
        <taxon>Streptomycetaceae</taxon>
        <taxon>Streptomyces</taxon>
        <taxon>Streptomyces aurantiacus group</taxon>
    </lineage>
</organism>
<dbReference type="AlphaFoldDB" id="A0A0L8L597"/>
<proteinExistence type="predicted"/>
<reference evidence="2" key="1">
    <citation type="submission" date="2015-07" db="EMBL/GenBank/DDBJ databases">
        <authorList>
            <person name="Ju K.-S."/>
            <person name="Doroghazi J.R."/>
            <person name="Metcalf W.W."/>
        </authorList>
    </citation>
    <scope>NUCLEOTIDE SEQUENCE [LARGE SCALE GENOMIC DNA]</scope>
    <source>
        <strain evidence="2">NRRL 2290</strain>
    </source>
</reference>